<keyword evidence="3 13" id="KW-0919">Taste</keyword>
<keyword evidence="9 13" id="KW-0675">Receptor</keyword>
<evidence type="ECO:0000256" key="11">
    <source>
        <dbReference type="ARBA" id="ARBA00023224"/>
    </source>
</evidence>
<evidence type="ECO:0000313" key="16">
    <source>
        <dbReference type="RGD" id="620736"/>
    </source>
</evidence>
<dbReference type="SUPFAM" id="SSF81321">
    <property type="entry name" value="Family A G protein-coupled receptor-like"/>
    <property type="match status" value="1"/>
</dbReference>
<evidence type="ECO:0000256" key="7">
    <source>
        <dbReference type="ARBA" id="ARBA00023040"/>
    </source>
</evidence>
<evidence type="ECO:0000313" key="15">
    <source>
        <dbReference type="EMBL" id="EDM01689.1"/>
    </source>
</evidence>
<dbReference type="CDD" id="cd15021">
    <property type="entry name" value="7tm_TAS2R10"/>
    <property type="match status" value="1"/>
</dbReference>
<dbReference type="OMA" id="CVICIIT"/>
<feature type="transmembrane region" description="Helical" evidence="14">
    <location>
        <begin position="229"/>
        <end position="254"/>
    </location>
</feature>
<dbReference type="InterPro" id="IPR007960">
    <property type="entry name" value="TAS2R"/>
</dbReference>
<reference evidence="15" key="2">
    <citation type="submission" date="2005-09" db="EMBL/GenBank/DDBJ databases">
        <authorList>
            <person name="Mural R.J."/>
            <person name="Li P.W."/>
            <person name="Adams M.D."/>
            <person name="Amanatides P.G."/>
            <person name="Baden-Tillson H."/>
            <person name="Barnstead M."/>
            <person name="Chin S.H."/>
            <person name="Dew I."/>
            <person name="Evans C.A."/>
            <person name="Ferriera S."/>
            <person name="Flanigan M."/>
            <person name="Fosler C."/>
            <person name="Glodek A."/>
            <person name="Gu Z."/>
            <person name="Holt R.A."/>
            <person name="Jennings D."/>
            <person name="Kraft C.L."/>
            <person name="Lu F."/>
            <person name="Nguyen T."/>
            <person name="Nusskern D.R."/>
            <person name="Pfannkoch C.M."/>
            <person name="Sitter C."/>
            <person name="Sutton G.G."/>
            <person name="Venter J.C."/>
            <person name="Wang Z."/>
            <person name="Woodage T."/>
            <person name="Zheng X.H."/>
            <person name="Zhong F."/>
        </authorList>
    </citation>
    <scope>NUCLEOTIDE SEQUENCE</scope>
    <source>
        <strain evidence="15">BN</strain>
    </source>
</reference>
<dbReference type="AlphaFoldDB" id="A6IMA0"/>
<organism evidence="15">
    <name type="scientific">Rattus norvegicus</name>
    <name type="common">Rat</name>
    <dbReference type="NCBI Taxonomy" id="10116"/>
    <lineage>
        <taxon>Eukaryota</taxon>
        <taxon>Metazoa</taxon>
        <taxon>Chordata</taxon>
        <taxon>Craniata</taxon>
        <taxon>Vertebrata</taxon>
        <taxon>Euteleostomi</taxon>
        <taxon>Mammalia</taxon>
        <taxon>Eutheria</taxon>
        <taxon>Euarchontoglires</taxon>
        <taxon>Glires</taxon>
        <taxon>Rodentia</taxon>
        <taxon>Myomorpha</taxon>
        <taxon>Muroidea</taxon>
        <taxon>Muridae</taxon>
        <taxon>Murinae</taxon>
        <taxon>Rattus</taxon>
    </lineage>
</organism>
<dbReference type="Pfam" id="PF05296">
    <property type="entry name" value="TAS2R"/>
    <property type="match status" value="1"/>
</dbReference>
<dbReference type="RGD" id="620736">
    <property type="gene designation" value="Tas2r107"/>
</dbReference>
<dbReference type="Gene3D" id="1.20.1070.10">
    <property type="entry name" value="Rhodopsin 7-helix transmembrane proteins"/>
    <property type="match status" value="1"/>
</dbReference>
<comment type="similarity">
    <text evidence="2 12">Belongs to the G-protein coupled receptor T2R family.</text>
</comment>
<evidence type="ECO:0000256" key="13">
    <source>
        <dbReference type="RuleBase" id="RU004424"/>
    </source>
</evidence>
<feature type="transmembrane region" description="Helical" evidence="14">
    <location>
        <begin position="44"/>
        <end position="64"/>
    </location>
</feature>
<protein>
    <recommendedName>
        <fullName evidence="13">Taste receptor type 2</fullName>
    </recommendedName>
</protein>
<evidence type="ECO:0000256" key="8">
    <source>
        <dbReference type="ARBA" id="ARBA00023136"/>
    </source>
</evidence>
<keyword evidence="8 13" id="KW-0472">Membrane</keyword>
<gene>
    <name evidence="16" type="primary">Tas2r107</name>
    <name evidence="15" type="synonym">Tas2r10</name>
    <name evidence="15" type="ORF">rCG_30086</name>
</gene>
<comment type="subcellular location">
    <subcellularLocation>
        <location evidence="1 13">Membrane</location>
        <topology evidence="1 13">Multi-pass membrane protein</topology>
    </subcellularLocation>
</comment>
<keyword evidence="5 13" id="KW-0812">Transmembrane</keyword>
<evidence type="ECO:0000256" key="6">
    <source>
        <dbReference type="ARBA" id="ARBA00022989"/>
    </source>
</evidence>
<evidence type="ECO:0000256" key="3">
    <source>
        <dbReference type="ARBA" id="ARBA00022480"/>
    </source>
</evidence>
<feature type="transmembrane region" description="Helical" evidence="14">
    <location>
        <begin position="260"/>
        <end position="281"/>
    </location>
</feature>
<dbReference type="FunFam" id="1.20.1070.10:FF:000042">
    <property type="entry name" value="Taste receptor type 2 member 7"/>
    <property type="match status" value="1"/>
</dbReference>
<accession>A6IMA0</accession>
<evidence type="ECO:0000256" key="9">
    <source>
        <dbReference type="ARBA" id="ARBA00023170"/>
    </source>
</evidence>
<dbReference type="GO" id="GO:0016020">
    <property type="term" value="C:membrane"/>
    <property type="evidence" value="ECO:0007669"/>
    <property type="project" value="UniProtKB-SubCell"/>
</dbReference>
<dbReference type="PANTHER" id="PTHR11394">
    <property type="entry name" value="TASTE RECEPTOR TYPE 2"/>
    <property type="match status" value="1"/>
</dbReference>
<keyword evidence="11 13" id="KW-0807">Transducer</keyword>
<evidence type="ECO:0000256" key="1">
    <source>
        <dbReference type="ARBA" id="ARBA00004141"/>
    </source>
</evidence>
<evidence type="ECO:0000256" key="14">
    <source>
        <dbReference type="SAM" id="Phobius"/>
    </source>
</evidence>
<reference evidence="15" key="1">
    <citation type="journal article" date="2005" name="Genome Res.">
        <title>Gene and alternative splicing annotation with AIR.</title>
        <authorList>
            <person name="Florea L."/>
            <person name="Di Francesco V."/>
            <person name="Miller J."/>
            <person name="Turner R."/>
            <person name="Yao A."/>
            <person name="Harris M."/>
            <person name="Walenz B."/>
            <person name="Mobarry C."/>
            <person name="Merkulov G.V."/>
            <person name="Charlab R."/>
            <person name="Dew I."/>
            <person name="Deng Z."/>
            <person name="Istrail S."/>
            <person name="Li P."/>
            <person name="Sutton G."/>
        </authorList>
    </citation>
    <scope>NUCLEOTIDE SEQUENCE</scope>
    <source>
        <strain evidence="15">BN</strain>
    </source>
</reference>
<dbReference type="PANTHER" id="PTHR11394:SF63">
    <property type="entry name" value="TASTE RECEPTOR TYPE 2 MEMBER 10"/>
    <property type="match status" value="1"/>
</dbReference>
<dbReference type="GO" id="GO:0004930">
    <property type="term" value="F:G protein-coupled receptor activity"/>
    <property type="evidence" value="ECO:0007669"/>
    <property type="project" value="UniProtKB-KW"/>
</dbReference>
<evidence type="ECO:0000256" key="10">
    <source>
        <dbReference type="ARBA" id="ARBA00023180"/>
    </source>
</evidence>
<dbReference type="Proteomes" id="UP000234681">
    <property type="component" value="Chromosome 4"/>
</dbReference>
<dbReference type="OrthoDB" id="8876749at2759"/>
<keyword evidence="7 13" id="KW-0297">G-protein coupled receptor</keyword>
<evidence type="ECO:0000256" key="2">
    <source>
        <dbReference type="ARBA" id="ARBA00007376"/>
    </source>
</evidence>
<feature type="transmembrane region" description="Helical" evidence="14">
    <location>
        <begin position="128"/>
        <end position="148"/>
    </location>
</feature>
<evidence type="ECO:0000256" key="12">
    <source>
        <dbReference type="RuleBase" id="RU004423"/>
    </source>
</evidence>
<evidence type="ECO:0000256" key="5">
    <source>
        <dbReference type="ARBA" id="ARBA00022692"/>
    </source>
</evidence>
<proteinExistence type="inferred from homology"/>
<dbReference type="EMBL" id="CH473964">
    <property type="protein sequence ID" value="EDM01689.1"/>
    <property type="molecule type" value="Genomic_DNA"/>
</dbReference>
<dbReference type="SMR" id="A6IMA0"/>
<feature type="transmembrane region" description="Helical" evidence="14">
    <location>
        <begin position="181"/>
        <end position="202"/>
    </location>
</feature>
<evidence type="ECO:0000256" key="4">
    <source>
        <dbReference type="ARBA" id="ARBA00022606"/>
    </source>
</evidence>
<keyword evidence="4 13" id="KW-0716">Sensory transduction</keyword>
<sequence>MLSAAEGILLCVVTSEAVLGVLGDTFIALANCMEYAKNKKLSKIGFILIGLAISRIGVVWIIILQGYMQVFFPHILTFGNITEYITYIWVFLNHLSVWFATNLNILYFLKIANFSNSVFLWLKSRVRVVFIFLSGCLLTSWLLCFPQFSKMLNNSKMYWGNTSWLQQQKNVFLINQSLTNLGIFFFIIVSLITCFLLIVFLWRHIRQMHSDGSGLRDLNTEAHVKAMRVLISFAVLFILHFVGLSIQVLCFFLPQNNLLFITGLTATCLYPCGHSIILILGNKQLKQASLKALQHLTCCETKRNLSVT</sequence>
<keyword evidence="6 14" id="KW-1133">Transmembrane helix</keyword>
<keyword evidence="10" id="KW-0325">Glycoprotein</keyword>
<dbReference type="GO" id="GO:0033038">
    <property type="term" value="F:bitter taste receptor activity"/>
    <property type="evidence" value="ECO:0007669"/>
    <property type="project" value="InterPro"/>
</dbReference>
<name>A6IMA0_RAT</name>
<feature type="transmembrane region" description="Helical" evidence="14">
    <location>
        <begin position="6"/>
        <end position="32"/>
    </location>
</feature>